<name>A0A2U2CG27_9RHOB</name>
<dbReference type="Gene3D" id="1.10.1660.10">
    <property type="match status" value="1"/>
</dbReference>
<dbReference type="GeneID" id="94363964"/>
<dbReference type="Pfam" id="PF13411">
    <property type="entry name" value="MerR_1"/>
    <property type="match status" value="1"/>
</dbReference>
<evidence type="ECO:0000256" key="3">
    <source>
        <dbReference type="ARBA" id="ARBA00023125"/>
    </source>
</evidence>
<evidence type="ECO:0000313" key="6">
    <source>
        <dbReference type="EMBL" id="PWE30853.1"/>
    </source>
</evidence>
<protein>
    <submittedName>
        <fullName evidence="6">MerR family transcriptional regulator</fullName>
    </submittedName>
</protein>
<dbReference type="OrthoDB" id="9802944at2"/>
<dbReference type="SMART" id="SM00422">
    <property type="entry name" value="HTH_MERR"/>
    <property type="match status" value="1"/>
</dbReference>
<dbReference type="EMBL" id="QEYD01000002">
    <property type="protein sequence ID" value="PWE30853.1"/>
    <property type="molecule type" value="Genomic_DNA"/>
</dbReference>
<organism evidence="6 7">
    <name type="scientific">Pararhodobacter marinus</name>
    <dbReference type="NCBI Taxonomy" id="2184063"/>
    <lineage>
        <taxon>Bacteria</taxon>
        <taxon>Pseudomonadati</taxon>
        <taxon>Pseudomonadota</taxon>
        <taxon>Alphaproteobacteria</taxon>
        <taxon>Rhodobacterales</taxon>
        <taxon>Paracoccaceae</taxon>
        <taxon>Pararhodobacter</taxon>
    </lineage>
</organism>
<feature type="domain" description="HTH merR-type" evidence="5">
    <location>
        <begin position="3"/>
        <end position="72"/>
    </location>
</feature>
<evidence type="ECO:0000313" key="7">
    <source>
        <dbReference type="Proteomes" id="UP000244940"/>
    </source>
</evidence>
<proteinExistence type="predicted"/>
<keyword evidence="1" id="KW-0678">Repressor</keyword>
<dbReference type="InterPro" id="IPR000551">
    <property type="entry name" value="MerR-type_HTH_dom"/>
</dbReference>
<dbReference type="InterPro" id="IPR047057">
    <property type="entry name" value="MerR_fam"/>
</dbReference>
<dbReference type="Proteomes" id="UP000244940">
    <property type="component" value="Unassembled WGS sequence"/>
</dbReference>
<dbReference type="PROSITE" id="PS50937">
    <property type="entry name" value="HTH_MERR_2"/>
    <property type="match status" value="1"/>
</dbReference>
<dbReference type="GO" id="GO:0003700">
    <property type="term" value="F:DNA-binding transcription factor activity"/>
    <property type="evidence" value="ECO:0007669"/>
    <property type="project" value="InterPro"/>
</dbReference>
<dbReference type="RefSeq" id="WP_109531931.1">
    <property type="nucleotide sequence ID" value="NZ_QEYD01000002.1"/>
</dbReference>
<keyword evidence="3" id="KW-0238">DNA-binding</keyword>
<dbReference type="PANTHER" id="PTHR30204:SF69">
    <property type="entry name" value="MERR-FAMILY TRANSCRIPTIONAL REGULATOR"/>
    <property type="match status" value="1"/>
</dbReference>
<keyword evidence="7" id="KW-1185">Reference proteome</keyword>
<evidence type="ECO:0000256" key="1">
    <source>
        <dbReference type="ARBA" id="ARBA00022491"/>
    </source>
</evidence>
<evidence type="ECO:0000256" key="4">
    <source>
        <dbReference type="ARBA" id="ARBA00023163"/>
    </source>
</evidence>
<comment type="caution">
    <text evidence="6">The sequence shown here is derived from an EMBL/GenBank/DDBJ whole genome shotgun (WGS) entry which is preliminary data.</text>
</comment>
<keyword evidence="2" id="KW-0805">Transcription regulation</keyword>
<dbReference type="CDD" id="cd04785">
    <property type="entry name" value="HTH_CadR-PbrR-like"/>
    <property type="match status" value="1"/>
</dbReference>
<dbReference type="AlphaFoldDB" id="A0A2U2CG27"/>
<dbReference type="PANTHER" id="PTHR30204">
    <property type="entry name" value="REDOX-CYCLING DRUG-SENSING TRANSCRIPTIONAL ACTIVATOR SOXR"/>
    <property type="match status" value="1"/>
</dbReference>
<gene>
    <name evidence="6" type="ORF">C4N9_03600</name>
</gene>
<accession>A0A2U2CG27</accession>
<dbReference type="GO" id="GO:0003677">
    <property type="term" value="F:DNA binding"/>
    <property type="evidence" value="ECO:0007669"/>
    <property type="project" value="UniProtKB-KW"/>
</dbReference>
<dbReference type="InterPro" id="IPR009061">
    <property type="entry name" value="DNA-bd_dom_put_sf"/>
</dbReference>
<keyword evidence="4" id="KW-0804">Transcription</keyword>
<dbReference type="PROSITE" id="PS00552">
    <property type="entry name" value="HTH_MERR_1"/>
    <property type="match status" value="1"/>
</dbReference>
<evidence type="ECO:0000256" key="2">
    <source>
        <dbReference type="ARBA" id="ARBA00023015"/>
    </source>
</evidence>
<dbReference type="SUPFAM" id="SSF46955">
    <property type="entry name" value="Putative DNA-binding domain"/>
    <property type="match status" value="1"/>
</dbReference>
<dbReference type="PRINTS" id="PR00040">
    <property type="entry name" value="HTHMERR"/>
</dbReference>
<evidence type="ECO:0000259" key="5">
    <source>
        <dbReference type="PROSITE" id="PS50937"/>
    </source>
</evidence>
<reference evidence="6 7" key="1">
    <citation type="submission" date="2018-05" db="EMBL/GenBank/DDBJ databases">
        <title>Pararhodobacter marina sp. nov., isolated from deep-sea water of the Indian Ocean.</title>
        <authorList>
            <person name="Lai Q.Sr."/>
            <person name="Liu X."/>
            <person name="Shao Z."/>
        </authorList>
    </citation>
    <scope>NUCLEOTIDE SEQUENCE [LARGE SCALE GENOMIC DNA]</scope>
    <source>
        <strain evidence="6 7">CIC4N-9</strain>
    </source>
</reference>
<sequence>MREISIGEAARRSGIKVTTIRFYEERGLLPAPPRSDSGRRIYDTATVERLGFIRHARDLGFRLEDIADLLALQGQPGASCAPADSLARRHLSAVRERIAALRALETELERMVSGCDHTDTAHCRVIETLADHARCIADHPTGLTGELDTAGAGKAD</sequence>